<evidence type="ECO:0000256" key="3">
    <source>
        <dbReference type="ARBA" id="ARBA00022989"/>
    </source>
</evidence>
<keyword evidence="4 5" id="KW-0472">Membrane</keyword>
<evidence type="ECO:0000256" key="1">
    <source>
        <dbReference type="ARBA" id="ARBA00004141"/>
    </source>
</evidence>
<feature type="transmembrane region" description="Helical" evidence="5">
    <location>
        <begin position="80"/>
        <end position="107"/>
    </location>
</feature>
<feature type="transmembrane region" description="Helical" evidence="5">
    <location>
        <begin position="51"/>
        <end position="73"/>
    </location>
</feature>
<keyword evidence="3 5" id="KW-1133">Transmembrane helix</keyword>
<dbReference type="UniPathway" id="UPA00895"/>
<evidence type="ECO:0000259" key="6">
    <source>
        <dbReference type="Pfam" id="PF07291"/>
    </source>
</evidence>
<keyword evidence="2 5" id="KW-0812">Transmembrane</keyword>
<proteinExistence type="predicted"/>
<feature type="transmembrane region" description="Helical" evidence="5">
    <location>
        <begin position="21"/>
        <end position="39"/>
    </location>
</feature>
<reference evidence="7 8" key="1">
    <citation type="submission" date="2017-03" db="EMBL/GenBank/DDBJ databases">
        <authorList>
            <person name="Afonso C.L."/>
            <person name="Miller P.J."/>
            <person name="Scott M.A."/>
            <person name="Spackman E."/>
            <person name="Goraichik I."/>
            <person name="Dimitrov K.M."/>
            <person name="Suarez D.L."/>
            <person name="Swayne D.E."/>
        </authorList>
    </citation>
    <scope>NUCLEOTIDE SEQUENCE [LARGE SCALE GENOMIC DNA]</scope>
    <source>
        <strain evidence="7">PRJEB14757</strain>
    </source>
</reference>
<evidence type="ECO:0000313" key="7">
    <source>
        <dbReference type="EMBL" id="SLM32600.1"/>
    </source>
</evidence>
<dbReference type="Pfam" id="PF07291">
    <property type="entry name" value="MauE"/>
    <property type="match status" value="1"/>
</dbReference>
<feature type="transmembrane region" description="Helical" evidence="5">
    <location>
        <begin position="134"/>
        <end position="153"/>
    </location>
</feature>
<dbReference type="GO" id="GO:0016020">
    <property type="term" value="C:membrane"/>
    <property type="evidence" value="ECO:0007669"/>
    <property type="project" value="UniProtKB-SubCell"/>
</dbReference>
<dbReference type="STRING" id="1246637.MTBBW1_760064"/>
<evidence type="ECO:0000256" key="4">
    <source>
        <dbReference type="ARBA" id="ARBA00023136"/>
    </source>
</evidence>
<evidence type="ECO:0000256" key="5">
    <source>
        <dbReference type="SAM" id="Phobius"/>
    </source>
</evidence>
<dbReference type="RefSeq" id="WP_186441187.1">
    <property type="nucleotide sequence ID" value="NZ_LT828543.1"/>
</dbReference>
<dbReference type="EMBL" id="FWEV01000321">
    <property type="protein sequence ID" value="SLM32600.1"/>
    <property type="molecule type" value="Genomic_DNA"/>
</dbReference>
<dbReference type="GO" id="GO:0030416">
    <property type="term" value="P:methylamine metabolic process"/>
    <property type="evidence" value="ECO:0007669"/>
    <property type="project" value="InterPro"/>
</dbReference>
<accession>A0A1W1HJF9</accession>
<dbReference type="Proteomes" id="UP000191931">
    <property type="component" value="Unassembled WGS sequence"/>
</dbReference>
<protein>
    <recommendedName>
        <fullName evidence="6">Methylamine utilisation protein MauE domain-containing protein</fullName>
    </recommendedName>
</protein>
<dbReference type="InterPro" id="IPR009908">
    <property type="entry name" value="Methylamine_util_MauE"/>
</dbReference>
<feature type="domain" description="Methylamine utilisation protein MauE" evidence="6">
    <location>
        <begin position="22"/>
        <end position="148"/>
    </location>
</feature>
<sequence>MRKTKDGLNIAGNRADKVILIIHYISRWILGIVFIYASYDKILYPEQFASAVYNYQILADILINITAIVLPWLELILGIFLIFGVFVPGTVILINFLLVIFTTALVFNLYRGIDVNCGCFSAAPGATPADIWTVARDISLMLFSFYLFFYTFIKRNDIQGSFKKIYS</sequence>
<name>A0A1W1HJF9_9BACT</name>
<evidence type="ECO:0000313" key="8">
    <source>
        <dbReference type="Proteomes" id="UP000191931"/>
    </source>
</evidence>
<comment type="subcellular location">
    <subcellularLocation>
        <location evidence="1">Membrane</location>
        <topology evidence="1">Multi-pass membrane protein</topology>
    </subcellularLocation>
</comment>
<evidence type="ECO:0000256" key="2">
    <source>
        <dbReference type="ARBA" id="ARBA00022692"/>
    </source>
</evidence>
<keyword evidence="8" id="KW-1185">Reference proteome</keyword>
<dbReference type="AlphaFoldDB" id="A0A1W1HJF9"/>
<organism evidence="7 8">
    <name type="scientific">Desulfamplus magnetovallimortis</name>
    <dbReference type="NCBI Taxonomy" id="1246637"/>
    <lineage>
        <taxon>Bacteria</taxon>
        <taxon>Pseudomonadati</taxon>
        <taxon>Thermodesulfobacteriota</taxon>
        <taxon>Desulfobacteria</taxon>
        <taxon>Desulfobacterales</taxon>
        <taxon>Desulfobacteraceae</taxon>
        <taxon>Desulfamplus</taxon>
    </lineage>
</organism>
<gene>
    <name evidence="7" type="ORF">MTBBW1_760064</name>
</gene>